<dbReference type="Proteomes" id="UP000199614">
    <property type="component" value="Unassembled WGS sequence"/>
</dbReference>
<dbReference type="PRINTS" id="PR00038">
    <property type="entry name" value="HTHLUXR"/>
</dbReference>
<dbReference type="RefSeq" id="WP_093355027.1">
    <property type="nucleotide sequence ID" value="NZ_FOUY01000056.1"/>
</dbReference>
<dbReference type="Pfam" id="PF00196">
    <property type="entry name" value="GerE"/>
    <property type="match status" value="1"/>
</dbReference>
<feature type="domain" description="HTH luxR-type" evidence="6">
    <location>
        <begin position="147"/>
        <end position="212"/>
    </location>
</feature>
<dbReference type="SUPFAM" id="SSF52172">
    <property type="entry name" value="CheY-like"/>
    <property type="match status" value="1"/>
</dbReference>
<evidence type="ECO:0000256" key="1">
    <source>
        <dbReference type="ARBA" id="ARBA00022553"/>
    </source>
</evidence>
<dbReference type="CDD" id="cd17535">
    <property type="entry name" value="REC_NarL-like"/>
    <property type="match status" value="1"/>
</dbReference>
<dbReference type="PANTHER" id="PTHR43214:SF24">
    <property type="entry name" value="TRANSCRIPTIONAL REGULATORY PROTEIN NARL-RELATED"/>
    <property type="match status" value="1"/>
</dbReference>
<organism evidence="8 9">
    <name type="scientific">Pseudonocardia ammonioxydans</name>
    <dbReference type="NCBI Taxonomy" id="260086"/>
    <lineage>
        <taxon>Bacteria</taxon>
        <taxon>Bacillati</taxon>
        <taxon>Actinomycetota</taxon>
        <taxon>Actinomycetes</taxon>
        <taxon>Pseudonocardiales</taxon>
        <taxon>Pseudonocardiaceae</taxon>
        <taxon>Pseudonocardia</taxon>
    </lineage>
</organism>
<feature type="domain" description="Response regulatory" evidence="7">
    <location>
        <begin position="4"/>
        <end position="122"/>
    </location>
</feature>
<dbReference type="InterPro" id="IPR039420">
    <property type="entry name" value="WalR-like"/>
</dbReference>
<evidence type="ECO:0000256" key="2">
    <source>
        <dbReference type="ARBA" id="ARBA00023015"/>
    </source>
</evidence>
<keyword evidence="9" id="KW-1185">Reference proteome</keyword>
<dbReference type="GO" id="GO:0003677">
    <property type="term" value="F:DNA binding"/>
    <property type="evidence" value="ECO:0007669"/>
    <property type="project" value="UniProtKB-KW"/>
</dbReference>
<feature type="modified residue" description="4-aspartylphosphate" evidence="5">
    <location>
        <position position="55"/>
    </location>
</feature>
<dbReference type="PROSITE" id="PS50043">
    <property type="entry name" value="HTH_LUXR_2"/>
    <property type="match status" value="1"/>
</dbReference>
<dbReference type="SMART" id="SM00448">
    <property type="entry name" value="REC"/>
    <property type="match status" value="1"/>
</dbReference>
<dbReference type="SUPFAM" id="SSF46894">
    <property type="entry name" value="C-terminal effector domain of the bipartite response regulators"/>
    <property type="match status" value="1"/>
</dbReference>
<reference evidence="8 9" key="1">
    <citation type="submission" date="2016-10" db="EMBL/GenBank/DDBJ databases">
        <authorList>
            <person name="de Groot N.N."/>
        </authorList>
    </citation>
    <scope>NUCLEOTIDE SEQUENCE [LARGE SCALE GENOMIC DNA]</scope>
    <source>
        <strain evidence="8 9">CGMCC 4.1877</strain>
    </source>
</reference>
<keyword evidence="3" id="KW-0238">DNA-binding</keyword>
<dbReference type="InterPro" id="IPR011006">
    <property type="entry name" value="CheY-like_superfamily"/>
</dbReference>
<dbReference type="AlphaFoldDB" id="A0A1I5H382"/>
<dbReference type="STRING" id="260086.SAMN05216207_105623"/>
<evidence type="ECO:0000256" key="3">
    <source>
        <dbReference type="ARBA" id="ARBA00023125"/>
    </source>
</evidence>
<name>A0A1I5H382_PSUAM</name>
<dbReference type="OrthoDB" id="9808843at2"/>
<evidence type="ECO:0000313" key="8">
    <source>
        <dbReference type="EMBL" id="SFO42695.1"/>
    </source>
</evidence>
<evidence type="ECO:0000256" key="5">
    <source>
        <dbReference type="PROSITE-ProRule" id="PRU00169"/>
    </source>
</evidence>
<dbReference type="GO" id="GO:0006355">
    <property type="term" value="P:regulation of DNA-templated transcription"/>
    <property type="evidence" value="ECO:0007669"/>
    <property type="project" value="InterPro"/>
</dbReference>
<dbReference type="InterPro" id="IPR001789">
    <property type="entry name" value="Sig_transdc_resp-reg_receiver"/>
</dbReference>
<dbReference type="CDD" id="cd06170">
    <property type="entry name" value="LuxR_C_like"/>
    <property type="match status" value="1"/>
</dbReference>
<dbReference type="PROSITE" id="PS00622">
    <property type="entry name" value="HTH_LUXR_1"/>
    <property type="match status" value="1"/>
</dbReference>
<sequence length="222" mass="23563">MTVTVVVADDQEMIREGMRMILEAQPGIEVVGQAGDGAAAVEQVRRLRPDVCLMDIRMPRVDGLQATRLIAGDPATRDTAVVVVTTFDLDEYVHGALRAGANGFVLKNAGPALLVEAVRAAVDGGTLISPAVTVRLLQQLSRPAGDPESAAARLTPQELRVVLRVARGQTNDEIAAGLHLAVSTVKTHLVHVQGRLGLRNRVEIAAWAWENGLPGSSLAPPR</sequence>
<proteinExistence type="predicted"/>
<dbReference type="InterPro" id="IPR058245">
    <property type="entry name" value="NreC/VraR/RcsB-like_REC"/>
</dbReference>
<protein>
    <submittedName>
        <fullName evidence="8">Two component transcriptional regulator, LuxR family</fullName>
    </submittedName>
</protein>
<evidence type="ECO:0000259" key="7">
    <source>
        <dbReference type="PROSITE" id="PS50110"/>
    </source>
</evidence>
<dbReference type="EMBL" id="FOUY01000056">
    <property type="protein sequence ID" value="SFO42695.1"/>
    <property type="molecule type" value="Genomic_DNA"/>
</dbReference>
<accession>A0A1I5H382</accession>
<evidence type="ECO:0000259" key="6">
    <source>
        <dbReference type="PROSITE" id="PS50043"/>
    </source>
</evidence>
<evidence type="ECO:0000256" key="4">
    <source>
        <dbReference type="ARBA" id="ARBA00023163"/>
    </source>
</evidence>
<dbReference type="GO" id="GO:0000160">
    <property type="term" value="P:phosphorelay signal transduction system"/>
    <property type="evidence" value="ECO:0007669"/>
    <property type="project" value="InterPro"/>
</dbReference>
<dbReference type="PANTHER" id="PTHR43214">
    <property type="entry name" value="TWO-COMPONENT RESPONSE REGULATOR"/>
    <property type="match status" value="1"/>
</dbReference>
<dbReference type="Gene3D" id="3.40.50.2300">
    <property type="match status" value="1"/>
</dbReference>
<evidence type="ECO:0000313" key="9">
    <source>
        <dbReference type="Proteomes" id="UP000199614"/>
    </source>
</evidence>
<keyword evidence="1 5" id="KW-0597">Phosphoprotein</keyword>
<dbReference type="InterPro" id="IPR000792">
    <property type="entry name" value="Tscrpt_reg_LuxR_C"/>
</dbReference>
<dbReference type="InterPro" id="IPR016032">
    <property type="entry name" value="Sig_transdc_resp-reg_C-effctor"/>
</dbReference>
<dbReference type="SMART" id="SM00421">
    <property type="entry name" value="HTH_LUXR"/>
    <property type="match status" value="1"/>
</dbReference>
<keyword evidence="4" id="KW-0804">Transcription</keyword>
<dbReference type="PROSITE" id="PS50110">
    <property type="entry name" value="RESPONSE_REGULATORY"/>
    <property type="match status" value="1"/>
</dbReference>
<dbReference type="Pfam" id="PF00072">
    <property type="entry name" value="Response_reg"/>
    <property type="match status" value="1"/>
</dbReference>
<keyword evidence="2" id="KW-0805">Transcription regulation</keyword>
<gene>
    <name evidence="8" type="ORF">SAMN05216207_105623</name>
</gene>